<reference evidence="1 2" key="1">
    <citation type="submission" date="2014-04" db="EMBL/GenBank/DDBJ databases">
        <authorList>
            <consortium name="DOE Joint Genome Institute"/>
            <person name="Kuo A."/>
            <person name="Kohler A."/>
            <person name="Jargeat P."/>
            <person name="Nagy L.G."/>
            <person name="Floudas D."/>
            <person name="Copeland A."/>
            <person name="Barry K.W."/>
            <person name="Cichocki N."/>
            <person name="Veneault-Fourrey C."/>
            <person name="LaButti K."/>
            <person name="Lindquist E.A."/>
            <person name="Lipzen A."/>
            <person name="Lundell T."/>
            <person name="Morin E."/>
            <person name="Murat C."/>
            <person name="Sun H."/>
            <person name="Tunlid A."/>
            <person name="Henrissat B."/>
            <person name="Grigoriev I.V."/>
            <person name="Hibbett D.S."/>
            <person name="Martin F."/>
            <person name="Nordberg H.P."/>
            <person name="Cantor M.N."/>
            <person name="Hua S.X."/>
        </authorList>
    </citation>
    <scope>NUCLEOTIDE SEQUENCE [LARGE SCALE GENOMIC DNA]</scope>
    <source>
        <strain evidence="1 2">Ve08.2h10</strain>
    </source>
</reference>
<protein>
    <recommendedName>
        <fullName evidence="3">C2H2-type domain-containing protein</fullName>
    </recommendedName>
</protein>
<organism evidence="1 2">
    <name type="scientific">Paxillus rubicundulus Ve08.2h10</name>
    <dbReference type="NCBI Taxonomy" id="930991"/>
    <lineage>
        <taxon>Eukaryota</taxon>
        <taxon>Fungi</taxon>
        <taxon>Dikarya</taxon>
        <taxon>Basidiomycota</taxon>
        <taxon>Agaricomycotina</taxon>
        <taxon>Agaricomycetes</taxon>
        <taxon>Agaricomycetidae</taxon>
        <taxon>Boletales</taxon>
        <taxon>Paxilineae</taxon>
        <taxon>Paxillaceae</taxon>
        <taxon>Paxillus</taxon>
    </lineage>
</organism>
<dbReference type="EMBL" id="KN824955">
    <property type="protein sequence ID" value="KIK97035.1"/>
    <property type="molecule type" value="Genomic_DNA"/>
</dbReference>
<gene>
    <name evidence="1" type="ORF">PAXRUDRAFT_258504</name>
</gene>
<evidence type="ECO:0000313" key="2">
    <source>
        <dbReference type="Proteomes" id="UP000054538"/>
    </source>
</evidence>
<dbReference type="STRING" id="930991.A0A0D0EB16"/>
<evidence type="ECO:0000313" key="1">
    <source>
        <dbReference type="EMBL" id="KIK97035.1"/>
    </source>
</evidence>
<keyword evidence="2" id="KW-1185">Reference proteome</keyword>
<dbReference type="InterPro" id="IPR036236">
    <property type="entry name" value="Znf_C2H2_sf"/>
</dbReference>
<sequence length="128" mass="14108">MNNLQGITLDQFSDWEQLLLALSAGSPPLAAPAGQLTCEWVEESGTCGSTLFQDPKVACLHFRNEHGIRGREKEMAICCWDGCGAVPMQRGSLIRHILAVHLRTLRWTCPLCGKTFSRRDTAHQCLGA</sequence>
<proteinExistence type="predicted"/>
<dbReference type="Gene3D" id="3.30.160.60">
    <property type="entry name" value="Classic Zinc Finger"/>
    <property type="match status" value="1"/>
</dbReference>
<accession>A0A0D0EB16</accession>
<name>A0A0D0EB16_9AGAM</name>
<dbReference type="Proteomes" id="UP000054538">
    <property type="component" value="Unassembled WGS sequence"/>
</dbReference>
<dbReference type="InParanoid" id="A0A0D0EB16"/>
<evidence type="ECO:0008006" key="3">
    <source>
        <dbReference type="Google" id="ProtNLM"/>
    </source>
</evidence>
<dbReference type="OrthoDB" id="2794896at2759"/>
<dbReference type="HOGENOM" id="CLU_2050366_0_0_1"/>
<reference evidence="2" key="2">
    <citation type="submission" date="2015-01" db="EMBL/GenBank/DDBJ databases">
        <title>Evolutionary Origins and Diversification of the Mycorrhizal Mutualists.</title>
        <authorList>
            <consortium name="DOE Joint Genome Institute"/>
            <consortium name="Mycorrhizal Genomics Consortium"/>
            <person name="Kohler A."/>
            <person name="Kuo A."/>
            <person name="Nagy L.G."/>
            <person name="Floudas D."/>
            <person name="Copeland A."/>
            <person name="Barry K.W."/>
            <person name="Cichocki N."/>
            <person name="Veneault-Fourrey C."/>
            <person name="LaButti K."/>
            <person name="Lindquist E.A."/>
            <person name="Lipzen A."/>
            <person name="Lundell T."/>
            <person name="Morin E."/>
            <person name="Murat C."/>
            <person name="Riley R."/>
            <person name="Ohm R."/>
            <person name="Sun H."/>
            <person name="Tunlid A."/>
            <person name="Henrissat B."/>
            <person name="Grigoriev I.V."/>
            <person name="Hibbett D.S."/>
            <person name="Martin F."/>
        </authorList>
    </citation>
    <scope>NUCLEOTIDE SEQUENCE [LARGE SCALE GENOMIC DNA]</scope>
    <source>
        <strain evidence="2">Ve08.2h10</strain>
    </source>
</reference>
<dbReference type="AlphaFoldDB" id="A0A0D0EB16"/>
<dbReference type="SUPFAM" id="SSF57667">
    <property type="entry name" value="beta-beta-alpha zinc fingers"/>
    <property type="match status" value="1"/>
</dbReference>